<keyword evidence="9" id="KW-0460">Magnesium</keyword>
<dbReference type="Proteomes" id="UP000516160">
    <property type="component" value="Chromosome"/>
</dbReference>
<dbReference type="InterPro" id="IPR016064">
    <property type="entry name" value="NAD/diacylglycerol_kinase_sf"/>
</dbReference>
<evidence type="ECO:0000256" key="2">
    <source>
        <dbReference type="ARBA" id="ARBA00005983"/>
    </source>
</evidence>
<evidence type="ECO:0000256" key="11">
    <source>
        <dbReference type="ARBA" id="ARBA00023209"/>
    </source>
</evidence>
<dbReference type="InterPro" id="IPR045540">
    <property type="entry name" value="YegS/DAGK_C"/>
</dbReference>
<organism evidence="14 15">
    <name type="scientific">Alkalicella caledoniensis</name>
    <dbReference type="NCBI Taxonomy" id="2731377"/>
    <lineage>
        <taxon>Bacteria</taxon>
        <taxon>Bacillati</taxon>
        <taxon>Bacillota</taxon>
        <taxon>Clostridia</taxon>
        <taxon>Eubacteriales</taxon>
        <taxon>Proteinivoracaceae</taxon>
        <taxon>Alkalicella</taxon>
    </lineage>
</organism>
<keyword evidence="12" id="KW-1208">Phospholipid metabolism</keyword>
<keyword evidence="6" id="KW-0547">Nucleotide-binding</keyword>
<dbReference type="GO" id="GO:0005524">
    <property type="term" value="F:ATP binding"/>
    <property type="evidence" value="ECO:0007669"/>
    <property type="project" value="UniProtKB-KW"/>
</dbReference>
<dbReference type="InterPro" id="IPR050187">
    <property type="entry name" value="Lipid_Phosphate_FormReg"/>
</dbReference>
<evidence type="ECO:0000259" key="13">
    <source>
        <dbReference type="PROSITE" id="PS50146"/>
    </source>
</evidence>
<comment type="cofactor">
    <cofactor evidence="1">
        <name>Mg(2+)</name>
        <dbReference type="ChEBI" id="CHEBI:18420"/>
    </cofactor>
</comment>
<dbReference type="Gene3D" id="3.40.50.10330">
    <property type="entry name" value="Probable inorganic polyphosphate/atp-NAD kinase, domain 1"/>
    <property type="match status" value="1"/>
</dbReference>
<evidence type="ECO:0000256" key="12">
    <source>
        <dbReference type="ARBA" id="ARBA00023264"/>
    </source>
</evidence>
<dbReference type="KEGG" id="acae:HYG86_06795"/>
<dbReference type="GO" id="GO:0008654">
    <property type="term" value="P:phospholipid biosynthetic process"/>
    <property type="evidence" value="ECO:0007669"/>
    <property type="project" value="UniProtKB-KW"/>
</dbReference>
<feature type="domain" description="DAGKc" evidence="13">
    <location>
        <begin position="1"/>
        <end position="136"/>
    </location>
</feature>
<keyword evidence="15" id="KW-1185">Reference proteome</keyword>
<dbReference type="GO" id="GO:0005886">
    <property type="term" value="C:plasma membrane"/>
    <property type="evidence" value="ECO:0007669"/>
    <property type="project" value="TreeGrafter"/>
</dbReference>
<evidence type="ECO:0000256" key="8">
    <source>
        <dbReference type="ARBA" id="ARBA00022840"/>
    </source>
</evidence>
<proteinExistence type="inferred from homology"/>
<dbReference type="PANTHER" id="PTHR12358:SF106">
    <property type="entry name" value="LIPID KINASE YEGS"/>
    <property type="match status" value="1"/>
</dbReference>
<evidence type="ECO:0000256" key="9">
    <source>
        <dbReference type="ARBA" id="ARBA00022842"/>
    </source>
</evidence>
<dbReference type="AlphaFoldDB" id="A0A7G9W742"/>
<evidence type="ECO:0000256" key="1">
    <source>
        <dbReference type="ARBA" id="ARBA00001946"/>
    </source>
</evidence>
<dbReference type="NCBIfam" id="TIGR00147">
    <property type="entry name" value="YegS/Rv2252/BmrU family lipid kinase"/>
    <property type="match status" value="1"/>
</dbReference>
<keyword evidence="11" id="KW-0594">Phospholipid biosynthesis</keyword>
<dbReference type="Gene3D" id="2.60.200.40">
    <property type="match status" value="1"/>
</dbReference>
<dbReference type="GO" id="GO:0046872">
    <property type="term" value="F:metal ion binding"/>
    <property type="evidence" value="ECO:0007669"/>
    <property type="project" value="UniProtKB-KW"/>
</dbReference>
<sequence>MKEFFFVVNPASANGTTRVVWDEIILFLDSKQLNYDYSLTSGPNEATTITRDAIKKGYKKIIAVGGDGTVNEVVNGFFDEQGKISIEDVALGVISRGTGCDLIKTLNIPKNYQGAVETLITGNTKAIDLLQVQFLNKEKQKEKRYCVNISDVGLGGYVAQRVNHTSKSGGGLWSYLRGTLLSILKYKNNSGIIEVDGKVVHQGEFSIVAAANGRFFGGGMELAPMAKIDDGYIEVITLVNMGKVELLYNLSKVYKGTHIGHPKVKHYRCKKLSVSSDEPLPLEIDGENPGFGGVSYGVVQKAIKVIC</sequence>
<keyword evidence="10" id="KW-0443">Lipid metabolism</keyword>
<accession>A0A7G9W742</accession>
<keyword evidence="4" id="KW-0808">Transferase</keyword>
<evidence type="ECO:0000256" key="5">
    <source>
        <dbReference type="ARBA" id="ARBA00022723"/>
    </source>
</evidence>
<gene>
    <name evidence="14" type="ORF">HYG86_06795</name>
</gene>
<dbReference type="InterPro" id="IPR017438">
    <property type="entry name" value="ATP-NAD_kinase_N"/>
</dbReference>
<dbReference type="SMART" id="SM00046">
    <property type="entry name" value="DAGKc"/>
    <property type="match status" value="1"/>
</dbReference>
<dbReference type="PANTHER" id="PTHR12358">
    <property type="entry name" value="SPHINGOSINE KINASE"/>
    <property type="match status" value="1"/>
</dbReference>
<dbReference type="GO" id="GO:0016301">
    <property type="term" value="F:kinase activity"/>
    <property type="evidence" value="ECO:0007669"/>
    <property type="project" value="UniProtKB-KW"/>
</dbReference>
<evidence type="ECO:0000256" key="7">
    <source>
        <dbReference type="ARBA" id="ARBA00022777"/>
    </source>
</evidence>
<dbReference type="InterPro" id="IPR005218">
    <property type="entry name" value="Diacylglycerol/lipid_kinase"/>
</dbReference>
<name>A0A7G9W742_ALKCA</name>
<keyword evidence="7 14" id="KW-0418">Kinase</keyword>
<evidence type="ECO:0000256" key="4">
    <source>
        <dbReference type="ARBA" id="ARBA00022679"/>
    </source>
</evidence>
<comment type="similarity">
    <text evidence="2">Belongs to the diacylglycerol/lipid kinase family.</text>
</comment>
<dbReference type="InterPro" id="IPR001206">
    <property type="entry name" value="Diacylglycerol_kinase_cat_dom"/>
</dbReference>
<dbReference type="Pfam" id="PF00781">
    <property type="entry name" value="DAGK_cat"/>
    <property type="match status" value="1"/>
</dbReference>
<protein>
    <submittedName>
        <fullName evidence="14">Diacylglycerol kinase family lipid kinase</fullName>
    </submittedName>
</protein>
<keyword evidence="8" id="KW-0067">ATP-binding</keyword>
<dbReference type="SUPFAM" id="SSF111331">
    <property type="entry name" value="NAD kinase/diacylglycerol kinase-like"/>
    <property type="match status" value="1"/>
</dbReference>
<evidence type="ECO:0000256" key="10">
    <source>
        <dbReference type="ARBA" id="ARBA00023098"/>
    </source>
</evidence>
<evidence type="ECO:0000313" key="15">
    <source>
        <dbReference type="Proteomes" id="UP000516160"/>
    </source>
</evidence>
<keyword evidence="3" id="KW-0444">Lipid biosynthesis</keyword>
<dbReference type="RefSeq" id="WP_213168248.1">
    <property type="nucleotide sequence ID" value="NZ_CP058559.1"/>
</dbReference>
<keyword evidence="5" id="KW-0479">Metal-binding</keyword>
<dbReference type="EMBL" id="CP058559">
    <property type="protein sequence ID" value="QNO14504.1"/>
    <property type="molecule type" value="Genomic_DNA"/>
</dbReference>
<reference evidence="14 15" key="1">
    <citation type="submission" date="2020-07" db="EMBL/GenBank/DDBJ databases">
        <title>Alkalicella. sp. LB2 genome.</title>
        <authorList>
            <person name="Postec A."/>
            <person name="Quemeneur M."/>
        </authorList>
    </citation>
    <scope>NUCLEOTIDE SEQUENCE [LARGE SCALE GENOMIC DNA]</scope>
    <source>
        <strain evidence="14 15">LB2</strain>
    </source>
</reference>
<evidence type="ECO:0000256" key="3">
    <source>
        <dbReference type="ARBA" id="ARBA00022516"/>
    </source>
</evidence>
<evidence type="ECO:0000256" key="6">
    <source>
        <dbReference type="ARBA" id="ARBA00022741"/>
    </source>
</evidence>
<dbReference type="Pfam" id="PF19279">
    <property type="entry name" value="YegS_C"/>
    <property type="match status" value="1"/>
</dbReference>
<dbReference type="PROSITE" id="PS50146">
    <property type="entry name" value="DAGK"/>
    <property type="match status" value="1"/>
</dbReference>
<evidence type="ECO:0000313" key="14">
    <source>
        <dbReference type="EMBL" id="QNO14504.1"/>
    </source>
</evidence>